<feature type="compositionally biased region" description="Polar residues" evidence="1">
    <location>
        <begin position="21"/>
        <end position="37"/>
    </location>
</feature>
<protein>
    <submittedName>
        <fullName evidence="2">Uncharacterized protein</fullName>
    </submittedName>
</protein>
<gene>
    <name evidence="2" type="ORF">JRQ81_012179</name>
</gene>
<reference evidence="2" key="1">
    <citation type="journal article" date="2023" name="DNA Res.">
        <title>Chromosome-level genome assembly of Phrynocephalus forsythii using third-generation DNA sequencing and Hi-C analysis.</title>
        <authorList>
            <person name="Qi Y."/>
            <person name="Zhao W."/>
            <person name="Zhao Y."/>
            <person name="Niu C."/>
            <person name="Cao S."/>
            <person name="Zhang Y."/>
        </authorList>
    </citation>
    <scope>NUCLEOTIDE SEQUENCE</scope>
    <source>
        <tissue evidence="2">Muscle</tissue>
    </source>
</reference>
<proteinExistence type="predicted"/>
<dbReference type="Proteomes" id="UP001142489">
    <property type="component" value="Unassembled WGS sequence"/>
</dbReference>
<accession>A0A9Q0X5H2</accession>
<feature type="region of interest" description="Disordered" evidence="1">
    <location>
        <begin position="15"/>
        <end position="58"/>
    </location>
</feature>
<organism evidence="2 3">
    <name type="scientific">Phrynocephalus forsythii</name>
    <dbReference type="NCBI Taxonomy" id="171643"/>
    <lineage>
        <taxon>Eukaryota</taxon>
        <taxon>Metazoa</taxon>
        <taxon>Chordata</taxon>
        <taxon>Craniata</taxon>
        <taxon>Vertebrata</taxon>
        <taxon>Euteleostomi</taxon>
        <taxon>Lepidosauria</taxon>
        <taxon>Squamata</taxon>
        <taxon>Bifurcata</taxon>
        <taxon>Unidentata</taxon>
        <taxon>Episquamata</taxon>
        <taxon>Toxicofera</taxon>
        <taxon>Iguania</taxon>
        <taxon>Acrodonta</taxon>
        <taxon>Agamidae</taxon>
        <taxon>Agaminae</taxon>
        <taxon>Phrynocephalus</taxon>
    </lineage>
</organism>
<comment type="caution">
    <text evidence="2">The sequence shown here is derived from an EMBL/GenBank/DDBJ whole genome shotgun (WGS) entry which is preliminary data.</text>
</comment>
<dbReference type="EMBL" id="JAPFRF010000024">
    <property type="protein sequence ID" value="KAJ7303243.1"/>
    <property type="molecule type" value="Genomic_DNA"/>
</dbReference>
<keyword evidence="3" id="KW-1185">Reference proteome</keyword>
<dbReference type="AlphaFoldDB" id="A0A9Q0X5H2"/>
<evidence type="ECO:0000313" key="2">
    <source>
        <dbReference type="EMBL" id="KAJ7303243.1"/>
    </source>
</evidence>
<name>A0A9Q0X5H2_9SAUR</name>
<evidence type="ECO:0000256" key="1">
    <source>
        <dbReference type="SAM" id="MobiDB-lite"/>
    </source>
</evidence>
<sequence length="72" mass="7941">MRNVSADVYSDFQAAEKSRINARQSPQCREIDQGNQEGDNKIGPRRIPAISIPSSLPCDAVEPDQRTLWVGG</sequence>
<evidence type="ECO:0000313" key="3">
    <source>
        <dbReference type="Proteomes" id="UP001142489"/>
    </source>
</evidence>